<dbReference type="InterPro" id="IPR022577">
    <property type="entry name" value="TBCD_C"/>
</dbReference>
<keyword evidence="6" id="KW-1185">Reference proteome</keyword>
<feature type="repeat" description="HEAT" evidence="2">
    <location>
        <begin position="343"/>
        <end position="380"/>
    </location>
</feature>
<evidence type="ECO:0000259" key="3">
    <source>
        <dbReference type="Pfam" id="PF12612"/>
    </source>
</evidence>
<sequence length="1166" mass="130631">MEENTADGRIYATFEQHQQYQDIQRSLLSCNVLQEPTKEDNSTEVLLLKRLSDILNEYQEQPYLLDPFLECLVSPVVESLKTHARTLVKAPEEKLPGLRVGRIALLLYEYTKFRGYKIITRFFPHEIADVSIALDYVLLPNSPANDPSQWHLRYVVLLWLSLICMIPFDLEQFDERDKIGETAQKIERLGRSYLCKAGLEREGAAILLSRLYMRQDMTAKLSEFLQWSLSVIQEPADPFTSLGLLQVLCEVAKSGSVEQVKAHLSSLLNVVQLVQDHNTLMNDTVVRKMRVKLASRIILRLLPAGVATRSKGHVLPSAWASESESLREKEDEDFDVPEEVDTILEDLFRAVQDKDTVVRWSAAKGIARVSERLPVEFAEQVLQTIVGLFSIHSIATASLYDMPTVAESTWHGACLACAEMARRGLVPDDKLPELIGWLSKALYFDIRKGAHSIGSNVRDAASYVLWSLARAQRVAALVPHAETLSHRLVVVSLFDREIHIRRAASATFQEYVGRTGLFPHGIDVLRKTDFYAVGVRRNAFLTAAPEVAEHTEYRPSMITHLLTVTLRHWDPTMRELGAQSLRCICQLDLASLGPSSVQKASHILPGPDASDIHGALLALKDIASAYSESNERHDWEAERRQVFAHLSEVPLRIVQSARHELVTATACQLIASSISAVEIQLDQSTVPHWRQIVDYGLKSKSSVVQEAAATSMAACSHSWSAFTFILDFHSASMSMHQSVSRMLGVLDYNMNFTSIPSAIQCLLDCVDRSVPANMLDIETRRNAYTSMSQIISNVAENITKYLPPTIFHQIMKAFQDGLTDYSVDERGDVGSWARIACVRGLTSTTEVLFTRVPPNFAEYLPATTYHNYIGGILKQGAERLDNVRQVAGECFVRLLLLPLPTISNADEWRIQGDIMMKELFLSDSEVIGWNDSLWLFPKVVMLLDIELYRDAILAGLILSASSKTASTQRPVSSGLVTYANALPVAMTARDTYDLCGFARDLVAQAQRNVTSNTRLIPVLQTVNILLEANVFDRLGSDSAGLDSLQQLLLITTKNISRLKNPLRIMISMRIVINLWTISQLRAACRSHFASFLTHQYPKVRSDTAEYLYLILQSRDLGFETDDAETILLETEWMSSDSLSIQGAAQRSVELLSADTDHSISYCAYTY</sequence>
<dbReference type="PANTHER" id="PTHR12658">
    <property type="entry name" value="BETA-TUBULIN COFACTOR D"/>
    <property type="match status" value="1"/>
</dbReference>
<evidence type="ECO:0000313" key="6">
    <source>
        <dbReference type="Proteomes" id="UP000287166"/>
    </source>
</evidence>
<dbReference type="OrthoDB" id="1735853at2759"/>
<feature type="domain" description="Tubulin-folding cofactor D C-terminal" evidence="3">
    <location>
        <begin position="866"/>
        <end position="1061"/>
    </location>
</feature>
<dbReference type="GO" id="GO:0048487">
    <property type="term" value="F:beta-tubulin binding"/>
    <property type="evidence" value="ECO:0007669"/>
    <property type="project" value="InterPro"/>
</dbReference>
<feature type="domain" description="Tubulin-folding cofactor D ARM repeats" evidence="4">
    <location>
        <begin position="320"/>
        <end position="522"/>
    </location>
</feature>
<dbReference type="FunCoup" id="A0A401GRU4">
    <property type="interactions" value="460"/>
</dbReference>
<dbReference type="STRING" id="139825.A0A401GRU4"/>
<reference evidence="5 6" key="1">
    <citation type="journal article" date="2018" name="Sci. Rep.">
        <title>Genome sequence of the cauliflower mushroom Sparassis crispa (Hanabiratake) and its association with beneficial usage.</title>
        <authorList>
            <person name="Kiyama R."/>
            <person name="Furutani Y."/>
            <person name="Kawaguchi K."/>
            <person name="Nakanishi T."/>
        </authorList>
    </citation>
    <scope>NUCLEOTIDE SEQUENCE [LARGE SCALE GENOMIC DNA]</scope>
</reference>
<dbReference type="InterPro" id="IPR058033">
    <property type="entry name" value="ARM_TBCD_2nd"/>
</dbReference>
<dbReference type="GO" id="GO:0007021">
    <property type="term" value="P:tubulin complex assembly"/>
    <property type="evidence" value="ECO:0007669"/>
    <property type="project" value="InterPro"/>
</dbReference>
<dbReference type="PROSITE" id="PS50077">
    <property type="entry name" value="HEAT_REPEAT"/>
    <property type="match status" value="1"/>
</dbReference>
<dbReference type="Gene3D" id="1.25.10.10">
    <property type="entry name" value="Leucine-rich Repeat Variant"/>
    <property type="match status" value="2"/>
</dbReference>
<dbReference type="InParanoid" id="A0A401GRU4"/>
<dbReference type="InterPro" id="IPR011989">
    <property type="entry name" value="ARM-like"/>
</dbReference>
<proteinExistence type="predicted"/>
<dbReference type="PANTHER" id="PTHR12658:SF0">
    <property type="entry name" value="TUBULIN-SPECIFIC CHAPERONE D"/>
    <property type="match status" value="1"/>
</dbReference>
<dbReference type="Pfam" id="PF12612">
    <property type="entry name" value="TFCD_C"/>
    <property type="match status" value="1"/>
</dbReference>
<evidence type="ECO:0000313" key="5">
    <source>
        <dbReference type="EMBL" id="GBE84936.1"/>
    </source>
</evidence>
<gene>
    <name evidence="5" type="ORF">SCP_0701180</name>
</gene>
<dbReference type="GeneID" id="38781853"/>
<keyword evidence="1" id="KW-0143">Chaperone</keyword>
<accession>A0A401GRU4</accession>
<dbReference type="GO" id="GO:0000226">
    <property type="term" value="P:microtubule cytoskeleton organization"/>
    <property type="evidence" value="ECO:0007669"/>
    <property type="project" value="TreeGrafter"/>
</dbReference>
<dbReference type="InterPro" id="IPR016024">
    <property type="entry name" value="ARM-type_fold"/>
</dbReference>
<dbReference type="Proteomes" id="UP000287166">
    <property type="component" value="Unassembled WGS sequence"/>
</dbReference>
<dbReference type="RefSeq" id="XP_027615849.1">
    <property type="nucleotide sequence ID" value="XM_027760048.1"/>
</dbReference>
<dbReference type="Pfam" id="PF25767">
    <property type="entry name" value="ARM_TBCD_2nd"/>
    <property type="match status" value="1"/>
</dbReference>
<dbReference type="GO" id="GO:0007023">
    <property type="term" value="P:post-chaperonin tubulin folding pathway"/>
    <property type="evidence" value="ECO:0007669"/>
    <property type="project" value="InterPro"/>
</dbReference>
<comment type="caution">
    <text evidence="5">The sequence shown here is derived from an EMBL/GenBank/DDBJ whole genome shotgun (WGS) entry which is preliminary data.</text>
</comment>
<protein>
    <submittedName>
        <fullName evidence="5">TBCD protein</fullName>
    </submittedName>
</protein>
<organism evidence="5 6">
    <name type="scientific">Sparassis crispa</name>
    <dbReference type="NCBI Taxonomy" id="139825"/>
    <lineage>
        <taxon>Eukaryota</taxon>
        <taxon>Fungi</taxon>
        <taxon>Dikarya</taxon>
        <taxon>Basidiomycota</taxon>
        <taxon>Agaricomycotina</taxon>
        <taxon>Agaricomycetes</taxon>
        <taxon>Polyporales</taxon>
        <taxon>Sparassidaceae</taxon>
        <taxon>Sparassis</taxon>
    </lineage>
</organism>
<dbReference type="EMBL" id="BFAD01000007">
    <property type="protein sequence ID" value="GBE84936.1"/>
    <property type="molecule type" value="Genomic_DNA"/>
</dbReference>
<evidence type="ECO:0000256" key="2">
    <source>
        <dbReference type="PROSITE-ProRule" id="PRU00103"/>
    </source>
</evidence>
<dbReference type="Pfam" id="PF23579">
    <property type="entry name" value="ARM_TBCD"/>
    <property type="match status" value="1"/>
</dbReference>
<name>A0A401GRU4_9APHY</name>
<dbReference type="InterPro" id="IPR033162">
    <property type="entry name" value="TBCD"/>
</dbReference>
<dbReference type="GO" id="GO:0005096">
    <property type="term" value="F:GTPase activator activity"/>
    <property type="evidence" value="ECO:0007669"/>
    <property type="project" value="InterPro"/>
</dbReference>
<evidence type="ECO:0000256" key="1">
    <source>
        <dbReference type="ARBA" id="ARBA00023186"/>
    </source>
</evidence>
<dbReference type="AlphaFoldDB" id="A0A401GRU4"/>
<dbReference type="SUPFAM" id="SSF48371">
    <property type="entry name" value="ARM repeat"/>
    <property type="match status" value="1"/>
</dbReference>
<dbReference type="InterPro" id="IPR021133">
    <property type="entry name" value="HEAT_type_2"/>
</dbReference>
<evidence type="ECO:0000259" key="4">
    <source>
        <dbReference type="Pfam" id="PF25767"/>
    </source>
</evidence>